<evidence type="ECO:0000256" key="1">
    <source>
        <dbReference type="ARBA" id="ARBA00022786"/>
    </source>
</evidence>
<dbReference type="GO" id="GO:0005737">
    <property type="term" value="C:cytoplasm"/>
    <property type="evidence" value="ECO:0007669"/>
    <property type="project" value="TreeGrafter"/>
</dbReference>
<protein>
    <submittedName>
        <fullName evidence="3">SUMO specific peptidase 7</fullName>
    </submittedName>
</protein>
<evidence type="ECO:0000256" key="2">
    <source>
        <dbReference type="SAM" id="MobiDB-lite"/>
    </source>
</evidence>
<feature type="compositionally biased region" description="Basic and acidic residues" evidence="2">
    <location>
        <begin position="274"/>
        <end position="290"/>
    </location>
</feature>
<feature type="compositionally biased region" description="Basic and acidic residues" evidence="2">
    <location>
        <begin position="164"/>
        <end position="174"/>
    </location>
</feature>
<keyword evidence="1" id="KW-0833">Ubl conjugation pathway</keyword>
<feature type="region of interest" description="Disordered" evidence="2">
    <location>
        <begin position="357"/>
        <end position="377"/>
    </location>
</feature>
<feature type="region of interest" description="Disordered" evidence="2">
    <location>
        <begin position="125"/>
        <end position="300"/>
    </location>
</feature>
<dbReference type="PANTHER" id="PTHR46896">
    <property type="entry name" value="SENTRIN-SPECIFIC PROTEASE"/>
    <property type="match status" value="1"/>
</dbReference>
<reference evidence="3 4" key="1">
    <citation type="journal article" date="2020" name="Nature">
        <title>Six reference-quality genomes reveal evolution of bat adaptations.</title>
        <authorList>
            <person name="Jebb D."/>
            <person name="Huang Z."/>
            <person name="Pippel M."/>
            <person name="Hughes G.M."/>
            <person name="Lavrichenko K."/>
            <person name="Devanna P."/>
            <person name="Winkler S."/>
            <person name="Jermiin L.S."/>
            <person name="Skirmuntt E.C."/>
            <person name="Katzourakis A."/>
            <person name="Burkitt-Gray L."/>
            <person name="Ray D.A."/>
            <person name="Sullivan K.A.M."/>
            <person name="Roscito J.G."/>
            <person name="Kirilenko B.M."/>
            <person name="Davalos L.M."/>
            <person name="Corthals A.P."/>
            <person name="Power M.L."/>
            <person name="Jones G."/>
            <person name="Ransome R.D."/>
            <person name="Dechmann D.K.N."/>
            <person name="Locatelli A.G."/>
            <person name="Puechmaille S.J."/>
            <person name="Fedrigo O."/>
            <person name="Jarvis E.D."/>
            <person name="Hiller M."/>
            <person name="Vernes S.C."/>
            <person name="Myers E.W."/>
            <person name="Teeling E.C."/>
        </authorList>
    </citation>
    <scope>NUCLEOTIDE SEQUENCE [LARGE SCALE GENOMIC DNA]</scope>
    <source>
        <strain evidence="3">MMolMol1</strain>
        <tissue evidence="3">Muscle</tissue>
    </source>
</reference>
<evidence type="ECO:0000313" key="4">
    <source>
        <dbReference type="Proteomes" id="UP000550707"/>
    </source>
</evidence>
<feature type="compositionally biased region" description="Basic residues" evidence="2">
    <location>
        <begin position="1"/>
        <end position="10"/>
    </location>
</feature>
<dbReference type="EMBL" id="JACASF010000005">
    <property type="protein sequence ID" value="KAF6478505.1"/>
    <property type="molecule type" value="Genomic_DNA"/>
</dbReference>
<keyword evidence="4" id="KW-1185">Reference proteome</keyword>
<dbReference type="Proteomes" id="UP000550707">
    <property type="component" value="Unassembled WGS sequence"/>
</dbReference>
<gene>
    <name evidence="3" type="ORF">HJG59_016285</name>
</gene>
<dbReference type="PANTHER" id="PTHR46896:SF2">
    <property type="entry name" value="SENTRIN-SPECIFIC PROTEASE 7"/>
    <property type="match status" value="1"/>
</dbReference>
<feature type="region of interest" description="Disordered" evidence="2">
    <location>
        <begin position="1"/>
        <end position="30"/>
    </location>
</feature>
<feature type="compositionally biased region" description="Polar residues" evidence="2">
    <location>
        <begin position="195"/>
        <end position="207"/>
    </location>
</feature>
<dbReference type="AlphaFoldDB" id="A0A7J8I2X4"/>
<dbReference type="GO" id="GO:0070139">
    <property type="term" value="F:SUMO-specific endopeptidase activity"/>
    <property type="evidence" value="ECO:0007669"/>
    <property type="project" value="TreeGrafter"/>
</dbReference>
<feature type="compositionally biased region" description="Low complexity" evidence="2">
    <location>
        <begin position="132"/>
        <end position="147"/>
    </location>
</feature>
<feature type="compositionally biased region" description="Basic and acidic residues" evidence="2">
    <location>
        <begin position="208"/>
        <end position="218"/>
    </location>
</feature>
<sequence>MDKGKAGRRRSSSEIVTEGKRKKSSSSELHKITKMLNAKSEDVHVKSPLYKLRSSERWDLPLQGWQRSLRNKVLSLDHKSKKGVRGHPVTSKTSSERIPRVILTNILGTELGRKYIKTSPVTEATLGDTDNLQSEQLSSSSDGSLESCQNLNTHKNFFLSERGSQPDKTIDKNYSKRAAHTKEKRRGDDGISLVVSDTQSEDLSSGSRDCDHLEEGSRNKNGTYSDSKMEPTPISRKRKKRFRNNLPDSHNSTSLYKSAEQTTEQENDSTVSSEFEKTSENHDQDPKLLEEITPEPTESDLTKLSSLNSQELALSTIPKSTSDCSVTETFESSISTDTLGNSTLVEKDESMLNTIEKPVLSEHSEGNQSLISAEPSK</sequence>
<evidence type="ECO:0000313" key="3">
    <source>
        <dbReference type="EMBL" id="KAF6478505.1"/>
    </source>
</evidence>
<name>A0A7J8I2X4_MOLMO</name>
<feature type="compositionally biased region" description="Basic residues" evidence="2">
    <location>
        <begin position="175"/>
        <end position="184"/>
    </location>
</feature>
<organism evidence="3 4">
    <name type="scientific">Molossus molossus</name>
    <name type="common">Pallas' mastiff bat</name>
    <name type="synonym">Vespertilio molossus</name>
    <dbReference type="NCBI Taxonomy" id="27622"/>
    <lineage>
        <taxon>Eukaryota</taxon>
        <taxon>Metazoa</taxon>
        <taxon>Chordata</taxon>
        <taxon>Craniata</taxon>
        <taxon>Vertebrata</taxon>
        <taxon>Euteleostomi</taxon>
        <taxon>Mammalia</taxon>
        <taxon>Eutheria</taxon>
        <taxon>Laurasiatheria</taxon>
        <taxon>Chiroptera</taxon>
        <taxon>Yangochiroptera</taxon>
        <taxon>Molossidae</taxon>
        <taxon>Molossus</taxon>
    </lineage>
</organism>
<comment type="caution">
    <text evidence="3">The sequence shown here is derived from an EMBL/GenBank/DDBJ whole genome shotgun (WGS) entry which is preliminary data.</text>
</comment>
<dbReference type="GO" id="GO:0005634">
    <property type="term" value="C:nucleus"/>
    <property type="evidence" value="ECO:0007669"/>
    <property type="project" value="TreeGrafter"/>
</dbReference>
<accession>A0A7J8I2X4</accession>
<dbReference type="InterPro" id="IPR051947">
    <property type="entry name" value="Sentrin-specific_protease"/>
</dbReference>
<feature type="compositionally biased region" description="Polar residues" evidence="2">
    <location>
        <begin position="246"/>
        <end position="273"/>
    </location>
</feature>
<proteinExistence type="predicted"/>
<dbReference type="GO" id="GO:0016926">
    <property type="term" value="P:protein desumoylation"/>
    <property type="evidence" value="ECO:0007669"/>
    <property type="project" value="TreeGrafter"/>
</dbReference>